<dbReference type="Gene3D" id="3.15.10.30">
    <property type="entry name" value="Haemolymph juvenile hormone binding protein"/>
    <property type="match status" value="1"/>
</dbReference>
<evidence type="ECO:0000256" key="1">
    <source>
        <dbReference type="SAM" id="SignalP"/>
    </source>
</evidence>
<dbReference type="PANTHER" id="PTHR11008:SF18">
    <property type="entry name" value="BCDNA.GH05536-RELATED"/>
    <property type="match status" value="1"/>
</dbReference>
<feature type="chain" id="PRO_5045793276" evidence="1">
    <location>
        <begin position="19"/>
        <end position="287"/>
    </location>
</feature>
<keyword evidence="3" id="KW-1185">Reference proteome</keyword>
<organism evidence="2 3">
    <name type="scientific">Polyplax serrata</name>
    <name type="common">Common mouse louse</name>
    <dbReference type="NCBI Taxonomy" id="468196"/>
    <lineage>
        <taxon>Eukaryota</taxon>
        <taxon>Metazoa</taxon>
        <taxon>Ecdysozoa</taxon>
        <taxon>Arthropoda</taxon>
        <taxon>Hexapoda</taxon>
        <taxon>Insecta</taxon>
        <taxon>Pterygota</taxon>
        <taxon>Neoptera</taxon>
        <taxon>Paraneoptera</taxon>
        <taxon>Psocodea</taxon>
        <taxon>Troctomorpha</taxon>
        <taxon>Phthiraptera</taxon>
        <taxon>Anoplura</taxon>
        <taxon>Polyplacidae</taxon>
        <taxon>Polyplax</taxon>
    </lineage>
</organism>
<name>A0ABR1B1Y4_POLSC</name>
<sequence>MASLLLVFIALSATFVSSAVVSKDGPARLPSFFNVCHRDSPDIDTCLLTSLKKIQPYLVKGIPALDLPPIDPFRVEETLLEYHNGQVHTKVGIRDYSFYGLRDLQFQNVRAYLDDPDDFRLDIDVFIPRIKCDGKYKMQGQFIKSEFGGKGIFNVSMSKKINELWVVTRPPPLKQKLIQICAFSGNIKATWSFTGSQHIVNGVQYMKIKHLDMEPVVGDMKVYASNLFSGNEALSRTALRLFNQNWRLVYKELLPYVKREWDKIMTELANRVFMKVPYDDIFPLSAS</sequence>
<dbReference type="PANTHER" id="PTHR11008">
    <property type="entry name" value="PROTEIN TAKEOUT-LIKE PROTEIN"/>
    <property type="match status" value="1"/>
</dbReference>
<proteinExistence type="predicted"/>
<keyword evidence="1" id="KW-0732">Signal</keyword>
<comment type="caution">
    <text evidence="2">The sequence shown here is derived from an EMBL/GenBank/DDBJ whole genome shotgun (WGS) entry which is preliminary data.</text>
</comment>
<feature type="signal peptide" evidence="1">
    <location>
        <begin position="1"/>
        <end position="18"/>
    </location>
</feature>
<evidence type="ECO:0000313" key="3">
    <source>
        <dbReference type="Proteomes" id="UP001359485"/>
    </source>
</evidence>
<evidence type="ECO:0000313" key="2">
    <source>
        <dbReference type="EMBL" id="KAK6633510.1"/>
    </source>
</evidence>
<gene>
    <name evidence="2" type="ORF">RUM44_004117</name>
</gene>
<dbReference type="InterPro" id="IPR010562">
    <property type="entry name" value="Haemolymph_juvenile_hormone-bd"/>
</dbReference>
<dbReference type="EMBL" id="JAWJWF010000004">
    <property type="protein sequence ID" value="KAK6633510.1"/>
    <property type="molecule type" value="Genomic_DNA"/>
</dbReference>
<accession>A0ABR1B1Y4</accession>
<reference evidence="2 3" key="1">
    <citation type="submission" date="2023-09" db="EMBL/GenBank/DDBJ databases">
        <title>Genomes of two closely related lineages of the louse Polyplax serrata with different host specificities.</title>
        <authorList>
            <person name="Martinu J."/>
            <person name="Tarabai H."/>
            <person name="Stefka J."/>
            <person name="Hypsa V."/>
        </authorList>
    </citation>
    <scope>NUCLEOTIDE SEQUENCE [LARGE SCALE GENOMIC DNA]</scope>
    <source>
        <strain evidence="2">98ZLc_SE</strain>
    </source>
</reference>
<dbReference type="Pfam" id="PF06585">
    <property type="entry name" value="JHBP"/>
    <property type="match status" value="2"/>
</dbReference>
<dbReference type="Proteomes" id="UP001359485">
    <property type="component" value="Unassembled WGS sequence"/>
</dbReference>
<protein>
    <submittedName>
        <fullName evidence="2">Uncharacterized protein</fullName>
    </submittedName>
</protein>
<dbReference type="InterPro" id="IPR038606">
    <property type="entry name" value="To_sf"/>
</dbReference>
<dbReference type="SMART" id="SM00700">
    <property type="entry name" value="JHBP"/>
    <property type="match status" value="1"/>
</dbReference>